<dbReference type="InterPro" id="IPR036890">
    <property type="entry name" value="HATPase_C_sf"/>
</dbReference>
<dbReference type="Gene3D" id="3.30.565.10">
    <property type="entry name" value="Histidine kinase-like ATPase, C-terminal domain"/>
    <property type="match status" value="1"/>
</dbReference>
<dbReference type="GO" id="GO:0016887">
    <property type="term" value="F:ATP hydrolysis activity"/>
    <property type="evidence" value="ECO:0007669"/>
    <property type="project" value="InterPro"/>
</dbReference>
<dbReference type="GO" id="GO:0005524">
    <property type="term" value="F:ATP binding"/>
    <property type="evidence" value="ECO:0007669"/>
    <property type="project" value="InterPro"/>
</dbReference>
<dbReference type="FunFam" id="3.30.565.10:FF:000003">
    <property type="entry name" value="DNA mismatch repair endonuclease MutL"/>
    <property type="match status" value="1"/>
</dbReference>
<comment type="function">
    <text evidence="4">This protein is involved in the repair of mismatches in DNA. It is required for dam-dependent methyl-directed DNA mismatch repair. May act as a 'molecular matchmaker', a protein that promotes the formation of a stable complex between two or more DNA-binding proteins in an ATP-dependent manner without itself being part of a final effector complex.</text>
</comment>
<feature type="compositionally biased region" description="Basic and acidic residues" evidence="5">
    <location>
        <begin position="376"/>
        <end position="391"/>
    </location>
</feature>
<dbReference type="InterPro" id="IPR014721">
    <property type="entry name" value="Ribsml_uS5_D2-typ_fold_subgr"/>
</dbReference>
<dbReference type="PANTHER" id="PTHR10073">
    <property type="entry name" value="DNA MISMATCH REPAIR PROTEIN MLH, PMS, MUTL"/>
    <property type="match status" value="1"/>
</dbReference>
<dbReference type="GO" id="GO:0140664">
    <property type="term" value="F:ATP-dependent DNA damage sensor activity"/>
    <property type="evidence" value="ECO:0007669"/>
    <property type="project" value="InterPro"/>
</dbReference>
<name>A0A1G8D949_9BACI</name>
<dbReference type="CDD" id="cd16926">
    <property type="entry name" value="HATPase_MutL-MLH-PMS-like"/>
    <property type="match status" value="1"/>
</dbReference>
<dbReference type="NCBIfam" id="TIGR00585">
    <property type="entry name" value="mutl"/>
    <property type="match status" value="1"/>
</dbReference>
<dbReference type="SUPFAM" id="SSF55874">
    <property type="entry name" value="ATPase domain of HSP90 chaperone/DNA topoisomerase II/histidine kinase"/>
    <property type="match status" value="1"/>
</dbReference>
<dbReference type="InterPro" id="IPR037198">
    <property type="entry name" value="MutL_C_sf"/>
</dbReference>
<evidence type="ECO:0000256" key="4">
    <source>
        <dbReference type="HAMAP-Rule" id="MF_00149"/>
    </source>
</evidence>
<dbReference type="InterPro" id="IPR014762">
    <property type="entry name" value="DNA_mismatch_repair_CS"/>
</dbReference>
<reference evidence="8 9" key="1">
    <citation type="submission" date="2016-10" db="EMBL/GenBank/DDBJ databases">
        <authorList>
            <person name="de Groot N.N."/>
        </authorList>
    </citation>
    <scope>NUCLEOTIDE SEQUENCE [LARGE SCALE GENOMIC DNA]</scope>
    <source>
        <strain evidence="9">P4B,CCM 7963,CECT 7998,DSM 25260,IBRC-M 10614,KCTC 13821</strain>
    </source>
</reference>
<dbReference type="AlphaFoldDB" id="A0A1G8D949"/>
<dbReference type="Pfam" id="PF08676">
    <property type="entry name" value="MutL_C"/>
    <property type="match status" value="1"/>
</dbReference>
<dbReference type="Gene3D" id="3.30.230.10">
    <property type="match status" value="1"/>
</dbReference>
<keyword evidence="3 4" id="KW-0234">DNA repair</keyword>
<dbReference type="InterPro" id="IPR038973">
    <property type="entry name" value="MutL/Mlh/Pms-like"/>
</dbReference>
<dbReference type="GO" id="GO:0006298">
    <property type="term" value="P:mismatch repair"/>
    <property type="evidence" value="ECO:0007669"/>
    <property type="project" value="UniProtKB-UniRule"/>
</dbReference>
<comment type="similarity">
    <text evidence="1 4">Belongs to the DNA mismatch repair MutL/HexB family.</text>
</comment>
<dbReference type="SMART" id="SM01340">
    <property type="entry name" value="DNA_mis_repair"/>
    <property type="match status" value="1"/>
</dbReference>
<feature type="compositionally biased region" description="Polar residues" evidence="5">
    <location>
        <begin position="363"/>
        <end position="375"/>
    </location>
</feature>
<accession>A0A1G8D949</accession>
<dbReference type="OrthoDB" id="9763467at2"/>
<dbReference type="FunFam" id="3.30.1370.100:FF:000004">
    <property type="entry name" value="DNA mismatch repair endonuclease MutL"/>
    <property type="match status" value="1"/>
</dbReference>
<dbReference type="InterPro" id="IPR042121">
    <property type="entry name" value="MutL_C_regsub"/>
</dbReference>
<evidence type="ECO:0000256" key="3">
    <source>
        <dbReference type="ARBA" id="ARBA00023204"/>
    </source>
</evidence>
<dbReference type="InterPro" id="IPR014790">
    <property type="entry name" value="MutL_C"/>
</dbReference>
<evidence type="ECO:0000259" key="6">
    <source>
        <dbReference type="SMART" id="SM00853"/>
    </source>
</evidence>
<feature type="domain" description="DNA mismatch repair protein S5" evidence="7">
    <location>
        <begin position="208"/>
        <end position="326"/>
    </location>
</feature>
<feature type="domain" description="MutL C-terminal dimerisation" evidence="6">
    <location>
        <begin position="445"/>
        <end position="587"/>
    </location>
</feature>
<dbReference type="STRING" id="930129.SAMN05216352_101599"/>
<dbReference type="PROSITE" id="PS00058">
    <property type="entry name" value="DNA_MISMATCH_REPAIR_1"/>
    <property type="match status" value="1"/>
</dbReference>
<organism evidence="8 9">
    <name type="scientific">Alteribacillus bidgolensis</name>
    <dbReference type="NCBI Taxonomy" id="930129"/>
    <lineage>
        <taxon>Bacteria</taxon>
        <taxon>Bacillati</taxon>
        <taxon>Bacillota</taxon>
        <taxon>Bacilli</taxon>
        <taxon>Bacillales</taxon>
        <taxon>Bacillaceae</taxon>
        <taxon>Alteribacillus</taxon>
    </lineage>
</organism>
<keyword evidence="2 4" id="KW-0227">DNA damage</keyword>
<dbReference type="GO" id="GO:0032300">
    <property type="term" value="C:mismatch repair complex"/>
    <property type="evidence" value="ECO:0007669"/>
    <property type="project" value="InterPro"/>
</dbReference>
<dbReference type="Gene3D" id="3.30.1540.20">
    <property type="entry name" value="MutL, C-terminal domain, dimerisation subdomain"/>
    <property type="match status" value="1"/>
</dbReference>
<evidence type="ECO:0000313" key="8">
    <source>
        <dbReference type="EMBL" id="SDH54241.1"/>
    </source>
</evidence>
<evidence type="ECO:0000256" key="5">
    <source>
        <dbReference type="SAM" id="MobiDB-lite"/>
    </source>
</evidence>
<dbReference type="PANTHER" id="PTHR10073:SF12">
    <property type="entry name" value="DNA MISMATCH REPAIR PROTEIN MLH1"/>
    <property type="match status" value="1"/>
</dbReference>
<dbReference type="InterPro" id="IPR020568">
    <property type="entry name" value="Ribosomal_Su5_D2-typ_SF"/>
</dbReference>
<dbReference type="NCBIfam" id="NF000950">
    <property type="entry name" value="PRK00095.1-3"/>
    <property type="match status" value="1"/>
</dbReference>
<dbReference type="RefSeq" id="WP_091580621.1">
    <property type="nucleotide sequence ID" value="NZ_FNDU01000001.1"/>
</dbReference>
<dbReference type="SMART" id="SM00853">
    <property type="entry name" value="MutL_C"/>
    <property type="match status" value="1"/>
</dbReference>
<dbReference type="Gene3D" id="3.30.1370.100">
    <property type="entry name" value="MutL, C-terminal domain, regulatory subdomain"/>
    <property type="match status" value="1"/>
</dbReference>
<dbReference type="HAMAP" id="MF_00149">
    <property type="entry name" value="DNA_mis_repair"/>
    <property type="match status" value="1"/>
</dbReference>
<evidence type="ECO:0000256" key="2">
    <source>
        <dbReference type="ARBA" id="ARBA00022763"/>
    </source>
</evidence>
<sequence length="631" mass="71787">MSSVKKLSDDLSNKIAAGEVVERPASVVKELTENAIDAKSTRIDIQIQEGGLSEIRVVDNGKGMPKEDAEIAFLRHATSKIQTEKDLFRISTLGFRGEALPSIAAVSKLSLESGTGVGAGTLVRYQGGKRIAFSSAKSRRGTEVTVRDLFFNTPARLKYMKTINTEIGNISDVVNRLALANPHISFRLMHNKKQLLFTNGNGDMKAVIAAIYGRRTAQNFLSVKEESVDYKVEGFAAKPEINRASRQYISTFINGRYVRHFPLTKAIENAFHTLLPIGRYPLAVIHIWMHPVLIDVNVHPSKLEVRLSKEKELTAVLEEAIKAQLFEEQLIPEVDQKRGKRADSQQLNLTFSENKSIERPNPIETNLENIPSSYERNSENSSKAEETKIQEDEYIENKTPVLDEWESNEAIFRDADKEKTNEEVYERSAPIGEEISKKKVPELEVIGQMHGTYILAQNENGLYIIDQHAAQERIFYEHYREKIGETNPHLQDLIVPVTFEVSPREEMLITTHKKDLEKVGVFLEPFGTRTYRVTAHPAWFPDGEEESTIRELFEQLLENKKISIHKLREEAAILMSCKAAIKANRYLRMDEIHALIDRLRQCEVPFTCPHGRPIIIHFSGYDMEKMFKRVM</sequence>
<feature type="region of interest" description="Disordered" evidence="5">
    <location>
        <begin position="353"/>
        <end position="400"/>
    </location>
</feature>
<dbReference type="Pfam" id="PF01119">
    <property type="entry name" value="DNA_mis_repair"/>
    <property type="match status" value="1"/>
</dbReference>
<dbReference type="EMBL" id="FNDU01000001">
    <property type="protein sequence ID" value="SDH54241.1"/>
    <property type="molecule type" value="Genomic_DNA"/>
</dbReference>
<dbReference type="Pfam" id="PF13589">
    <property type="entry name" value="HATPase_c_3"/>
    <property type="match status" value="1"/>
</dbReference>
<gene>
    <name evidence="4" type="primary">mutL</name>
    <name evidence="8" type="ORF">SAMN05216352_101599</name>
</gene>
<evidence type="ECO:0000313" key="9">
    <source>
        <dbReference type="Proteomes" id="UP000199017"/>
    </source>
</evidence>
<evidence type="ECO:0000256" key="1">
    <source>
        <dbReference type="ARBA" id="ARBA00006082"/>
    </source>
</evidence>
<keyword evidence="9" id="KW-1185">Reference proteome</keyword>
<dbReference type="InterPro" id="IPR002099">
    <property type="entry name" value="MutL/Mlh/PMS"/>
</dbReference>
<protein>
    <recommendedName>
        <fullName evidence="4">DNA mismatch repair protein MutL</fullName>
    </recommendedName>
</protein>
<evidence type="ECO:0000259" key="7">
    <source>
        <dbReference type="SMART" id="SM01340"/>
    </source>
</evidence>
<dbReference type="Proteomes" id="UP000199017">
    <property type="component" value="Unassembled WGS sequence"/>
</dbReference>
<proteinExistence type="inferred from homology"/>
<dbReference type="SUPFAM" id="SSF54211">
    <property type="entry name" value="Ribosomal protein S5 domain 2-like"/>
    <property type="match status" value="1"/>
</dbReference>
<dbReference type="SUPFAM" id="SSF118116">
    <property type="entry name" value="DNA mismatch repair protein MutL"/>
    <property type="match status" value="1"/>
</dbReference>
<dbReference type="InterPro" id="IPR042120">
    <property type="entry name" value="MutL_C_dimsub"/>
</dbReference>
<dbReference type="InterPro" id="IPR020667">
    <property type="entry name" value="DNA_mismatch_repair_MutL"/>
</dbReference>
<dbReference type="GO" id="GO:0030983">
    <property type="term" value="F:mismatched DNA binding"/>
    <property type="evidence" value="ECO:0007669"/>
    <property type="project" value="InterPro"/>
</dbReference>
<dbReference type="InterPro" id="IPR013507">
    <property type="entry name" value="DNA_mismatch_S5_2-like"/>
</dbReference>
<dbReference type="CDD" id="cd00782">
    <property type="entry name" value="MutL_Trans"/>
    <property type="match status" value="1"/>
</dbReference>